<feature type="signal peptide" evidence="1">
    <location>
        <begin position="1"/>
        <end position="22"/>
    </location>
</feature>
<dbReference type="STRING" id="401053.AciPR4_1667"/>
<evidence type="ECO:0008006" key="4">
    <source>
        <dbReference type="Google" id="ProtNLM"/>
    </source>
</evidence>
<dbReference type="RefSeq" id="WP_013568207.1">
    <property type="nucleotide sequence ID" value="NC_014963.1"/>
</dbReference>
<keyword evidence="3" id="KW-1185">Reference proteome</keyword>
<reference evidence="2 3" key="1">
    <citation type="journal article" date="2012" name="Stand. Genomic Sci.">
        <title>Complete genome sequence of Terriglobus saanensis type strain SP1PR4(T), an Acidobacteria from tundra soil.</title>
        <authorList>
            <person name="Rawat S.R."/>
            <person name="Mannisto M.K."/>
            <person name="Starovoytov V."/>
            <person name="Goodwin L."/>
            <person name="Nolan M."/>
            <person name="Hauser L."/>
            <person name="Land M."/>
            <person name="Davenport K.W."/>
            <person name="Woyke T."/>
            <person name="Haggblom M.M."/>
        </authorList>
    </citation>
    <scope>NUCLEOTIDE SEQUENCE</scope>
    <source>
        <strain evidence="3">ATCC BAA-1853 / DSM 23119 / SP1PR4</strain>
    </source>
</reference>
<evidence type="ECO:0000313" key="2">
    <source>
        <dbReference type="EMBL" id="ADV82474.1"/>
    </source>
</evidence>
<dbReference type="Proteomes" id="UP000006844">
    <property type="component" value="Chromosome"/>
</dbReference>
<dbReference type="HOGENOM" id="CLU_026001_0_1_0"/>
<dbReference type="eggNOG" id="COG5267">
    <property type="taxonomic scope" value="Bacteria"/>
</dbReference>
<organism evidence="2 3">
    <name type="scientific">Terriglobus saanensis (strain ATCC BAA-1853 / DSM 23119 / SP1PR4)</name>
    <dbReference type="NCBI Taxonomy" id="401053"/>
    <lineage>
        <taxon>Bacteria</taxon>
        <taxon>Pseudomonadati</taxon>
        <taxon>Acidobacteriota</taxon>
        <taxon>Terriglobia</taxon>
        <taxon>Terriglobales</taxon>
        <taxon>Acidobacteriaceae</taxon>
        <taxon>Terriglobus</taxon>
    </lineage>
</organism>
<gene>
    <name evidence="2" type="ordered locus">AciPR4_1667</name>
</gene>
<dbReference type="EMBL" id="CP002467">
    <property type="protein sequence ID" value="ADV82474.1"/>
    <property type="molecule type" value="Genomic_DNA"/>
</dbReference>
<protein>
    <recommendedName>
        <fullName evidence="4">DUF1800 domain-containing protein</fullName>
    </recommendedName>
</protein>
<sequence length="711" mass="76570">MRLRSASRFVLLGTMIAVSAHAAERKPKAKVKVQAVASAPLSARERASQFLDRFTFGVRPGEVEKLVAAGPDGPDKWFEQQLKPAAIPDGDLERRLRDYPTLNMTSPQVLATFPDRGTITRIADGKAQPPTDPQLAAVYEVQLYKLQLERDAKRTAQLNAAAAAPAGTVDPQKEIDKATASRIAGQLFSLPKGERMKALLALPVADRAAFTLNVAGQQKTTLMADFTPREREYFNCMAAGVGPSYLALNELTQARILRDILSERQLQAVMADFWFNHFNIYAPKDSDQWYTTAYERDVIRKNALGKFSDLLMATATSPAMLVYLDNWLSIGPNSPANGGNNANGKRGNRGLNENYAREVMELHTLSVNGGYSQADVTSLAAVLTGWSVDHPELAGPYLFDPKKHEPGPKQWLGQTIPAGEADEGTTALKALAASPKTAHFIAWKLAQRFLADDPPAPAVDRIAQTYMSTDGDIRAMLRTLVQSPEFNSRKYFRNKVKTPVEFVASTFRTTATDPTNPGVIVQSIDRMGMGLYRALPPTGYYITADKWMNTGALLDRLNFALMLTAGKFGGQRFDSSRLLALGLMSQPAGTTPSTIASRASVKAAPLNGAPSAAKVREVRISQRTSDSEMEDAATPGITAATGASSVATGTGAELALSVLETTLVGGEVSAQTNGLILQQLHQSASAGAANSASTLDMLTALVLGAPEFQLR</sequence>
<dbReference type="KEGG" id="tsa:AciPR4_1667"/>
<dbReference type="Pfam" id="PF08811">
    <property type="entry name" value="DUF1800"/>
    <property type="match status" value="1"/>
</dbReference>
<dbReference type="AlphaFoldDB" id="E8V3B7"/>
<proteinExistence type="predicted"/>
<dbReference type="OrthoDB" id="9772295at2"/>
<accession>E8V3B7</accession>
<evidence type="ECO:0000313" key="3">
    <source>
        <dbReference type="Proteomes" id="UP000006844"/>
    </source>
</evidence>
<name>E8V3B7_TERSS</name>
<feature type="chain" id="PRO_5003233020" description="DUF1800 domain-containing protein" evidence="1">
    <location>
        <begin position="23"/>
        <end position="711"/>
    </location>
</feature>
<dbReference type="InterPro" id="IPR014917">
    <property type="entry name" value="DUF1800"/>
</dbReference>
<evidence type="ECO:0000256" key="1">
    <source>
        <dbReference type="SAM" id="SignalP"/>
    </source>
</evidence>
<keyword evidence="1" id="KW-0732">Signal</keyword>